<sequence>MSVVFSPKKLRRNGVIVMCGSILMVVAVTVYYEMNSATPWTSYADSKIDPEASNWWRAMSDKWYKGRVNVHAFDDWCGGSTAELRRNLHYPLYPHVRTTVQKLALSLQRTNYGLRIFGYLHPFADGEFVFAISSGDNSELWLSTDDSPLNLNLVAYVGKSGTEWTAPGEFDKYASQTSRPVSIHIMSVMILCAMCRLKKKKDEFPLLIGDVDHVPQTAASHQNTKQSIAAVDMLRESTRDTLYNVSLINSNLLEGVLPDCTYKPSYTIKGYPLARYQGLQFVHMSYVYPNDYTRLTHMETESSCFYPKNIKT</sequence>
<feature type="transmembrane region" description="Helical" evidence="1">
    <location>
        <begin position="12"/>
        <end position="32"/>
    </location>
</feature>
<organism evidence="2 3">
    <name type="scientific">Scophthalmus maximus</name>
    <name type="common">Turbot</name>
    <name type="synonym">Psetta maxima</name>
    <dbReference type="NCBI Taxonomy" id="52904"/>
    <lineage>
        <taxon>Eukaryota</taxon>
        <taxon>Metazoa</taxon>
        <taxon>Chordata</taxon>
        <taxon>Craniata</taxon>
        <taxon>Vertebrata</taxon>
        <taxon>Euteleostomi</taxon>
        <taxon>Actinopterygii</taxon>
        <taxon>Neopterygii</taxon>
        <taxon>Teleostei</taxon>
        <taxon>Neoteleostei</taxon>
        <taxon>Acanthomorphata</taxon>
        <taxon>Carangaria</taxon>
        <taxon>Pleuronectiformes</taxon>
        <taxon>Pleuronectoidei</taxon>
        <taxon>Scophthalmidae</taxon>
        <taxon>Scophthalmus</taxon>
    </lineage>
</organism>
<dbReference type="AlphaFoldDB" id="A0A6A4TDB0"/>
<dbReference type="GO" id="GO:0008376">
    <property type="term" value="F:acetylgalactosaminyltransferase activity"/>
    <property type="evidence" value="ECO:0007669"/>
    <property type="project" value="TreeGrafter"/>
</dbReference>
<dbReference type="PANTHER" id="PTHR12369:SF15">
    <property type="entry name" value="BETA-1,4-N-ACETYLGALACTOSAMINYLTRANSFERASE 3"/>
    <property type="match status" value="1"/>
</dbReference>
<dbReference type="Proteomes" id="UP000438429">
    <property type="component" value="Unassembled WGS sequence"/>
</dbReference>
<dbReference type="EMBL" id="VEVO01000006">
    <property type="protein sequence ID" value="KAF0041164.1"/>
    <property type="molecule type" value="Genomic_DNA"/>
</dbReference>
<accession>A0A6A4TDB0</accession>
<gene>
    <name evidence="2" type="ORF">F2P81_007062</name>
</gene>
<evidence type="ECO:0000313" key="3">
    <source>
        <dbReference type="Proteomes" id="UP000438429"/>
    </source>
</evidence>
<reference evidence="2 3" key="1">
    <citation type="submission" date="2019-06" db="EMBL/GenBank/DDBJ databases">
        <title>Draft genomes of female and male turbot (Scophthalmus maximus).</title>
        <authorList>
            <person name="Xu H."/>
            <person name="Xu X.-W."/>
            <person name="Shao C."/>
            <person name="Chen S."/>
        </authorList>
    </citation>
    <scope>NUCLEOTIDE SEQUENCE [LARGE SCALE GENOMIC DNA]</scope>
    <source>
        <strain evidence="2">Ysfricsl-2016a</strain>
        <tissue evidence="2">Blood</tissue>
    </source>
</reference>
<protein>
    <recommendedName>
        <fullName evidence="4">PA14 domain-containing protein</fullName>
    </recommendedName>
</protein>
<keyword evidence="1" id="KW-0472">Membrane</keyword>
<dbReference type="InterPro" id="IPR051227">
    <property type="entry name" value="CS_glycosyltransferase"/>
</dbReference>
<name>A0A6A4TDB0_SCOMX</name>
<keyword evidence="1" id="KW-1133">Transmembrane helix</keyword>
<keyword evidence="1" id="KW-0812">Transmembrane</keyword>
<comment type="caution">
    <text evidence="2">The sequence shown here is derived from an EMBL/GenBank/DDBJ whole genome shotgun (WGS) entry which is preliminary data.</text>
</comment>
<evidence type="ECO:0008006" key="4">
    <source>
        <dbReference type="Google" id="ProtNLM"/>
    </source>
</evidence>
<evidence type="ECO:0000256" key="1">
    <source>
        <dbReference type="SAM" id="Phobius"/>
    </source>
</evidence>
<evidence type="ECO:0000313" key="2">
    <source>
        <dbReference type="EMBL" id="KAF0041164.1"/>
    </source>
</evidence>
<proteinExistence type="predicted"/>
<dbReference type="PANTHER" id="PTHR12369">
    <property type="entry name" value="CHONDROITIN SYNTHASE"/>
    <property type="match status" value="1"/>
</dbReference>